<evidence type="ECO:0000256" key="1">
    <source>
        <dbReference type="ARBA" id="ARBA00022927"/>
    </source>
</evidence>
<gene>
    <name evidence="4" type="primary">SYP21_0</name>
    <name evidence="4" type="ORF">CK203_067480</name>
</gene>
<sequence length="500" mass="55972">MRTKPSKKVEDAKLARDFQTTLQEFQKVQQLAAERESTYSPSAPSSIPPASSSDEYLALNMDQENQPFLVGQKRQVLQLLLCHLKRGQLGTFSLCLLLPIPSCFIENEKDDGKHEASYSSKLLITESILHKNHTPDQEGNLVIIKAEGNDSINKHHHRYPKIHGELQWQEVLFLGNEIAFNEAIIEEREQGIKEIQDQIGQANEIFRDLAVLVHEQGVVIDDIHSNIEASSAATTQATAQLSKASKSVKSRSSWRERERAREGERECAGECDGEEGDEGSAPRSRRKECKFIVESKEFEIIGDERKGKIQVLIVEKKGGVSSWVRLGSNSLGLFLEGLNLCIKDEKEARWGREWKEQGRTFYMSRGINKAGGFIRLGVSDLERKHFCIFIPRGRKEKRGWMTMAEKLKEVIGSFVSKSETQEGKAMGKIVGGCSYATIAKRALLGNQNTIVVKVRREESMGLLKKLEHCVVASRKGNLGGDDDLEKLGQLGQNRGSLKAA</sequence>
<feature type="compositionally biased region" description="Acidic residues" evidence="2">
    <location>
        <begin position="269"/>
        <end position="278"/>
    </location>
</feature>
<dbReference type="PANTHER" id="PTHR19957">
    <property type="entry name" value="SYNTAXIN"/>
    <property type="match status" value="1"/>
</dbReference>
<dbReference type="SMART" id="SM00397">
    <property type="entry name" value="t_SNARE"/>
    <property type="match status" value="1"/>
</dbReference>
<dbReference type="PROSITE" id="PS50192">
    <property type="entry name" value="T_SNARE"/>
    <property type="match status" value="1"/>
</dbReference>
<name>A0A438EBM3_VITVI</name>
<evidence type="ECO:0000313" key="4">
    <source>
        <dbReference type="EMBL" id="RVW45225.1"/>
    </source>
</evidence>
<evidence type="ECO:0000313" key="5">
    <source>
        <dbReference type="Proteomes" id="UP000288805"/>
    </source>
</evidence>
<dbReference type="InterPro" id="IPR006011">
    <property type="entry name" value="Syntaxin_N"/>
</dbReference>
<dbReference type="EMBL" id="QGNW01001336">
    <property type="protein sequence ID" value="RVW45225.1"/>
    <property type="molecule type" value="Genomic_DNA"/>
</dbReference>
<dbReference type="CDD" id="cd15840">
    <property type="entry name" value="SNARE_Qa"/>
    <property type="match status" value="1"/>
</dbReference>
<reference evidence="4 5" key="1">
    <citation type="journal article" date="2018" name="PLoS Genet.">
        <title>Population sequencing reveals clonal diversity and ancestral inbreeding in the grapevine cultivar Chardonnay.</title>
        <authorList>
            <person name="Roach M.J."/>
            <person name="Johnson D.L."/>
            <person name="Bohlmann J."/>
            <person name="van Vuuren H.J."/>
            <person name="Jones S.J."/>
            <person name="Pretorius I.S."/>
            <person name="Schmidt S.A."/>
            <person name="Borneman A.R."/>
        </authorList>
    </citation>
    <scope>NUCLEOTIDE SEQUENCE [LARGE SCALE GENOMIC DNA]</scope>
    <source>
        <strain evidence="5">cv. Chardonnay</strain>
        <tissue evidence="4">Leaf</tissue>
    </source>
</reference>
<dbReference type="InterPro" id="IPR000727">
    <property type="entry name" value="T_SNARE_dom"/>
</dbReference>
<organism evidence="4 5">
    <name type="scientific">Vitis vinifera</name>
    <name type="common">Grape</name>
    <dbReference type="NCBI Taxonomy" id="29760"/>
    <lineage>
        <taxon>Eukaryota</taxon>
        <taxon>Viridiplantae</taxon>
        <taxon>Streptophyta</taxon>
        <taxon>Embryophyta</taxon>
        <taxon>Tracheophyta</taxon>
        <taxon>Spermatophyta</taxon>
        <taxon>Magnoliopsida</taxon>
        <taxon>eudicotyledons</taxon>
        <taxon>Gunneridae</taxon>
        <taxon>Pentapetalae</taxon>
        <taxon>rosids</taxon>
        <taxon>Vitales</taxon>
        <taxon>Vitaceae</taxon>
        <taxon>Viteae</taxon>
        <taxon>Vitis</taxon>
    </lineage>
</organism>
<dbReference type="InterPro" id="IPR045242">
    <property type="entry name" value="Syntaxin"/>
</dbReference>
<dbReference type="AlphaFoldDB" id="A0A438EBM3"/>
<dbReference type="Pfam" id="PF14523">
    <property type="entry name" value="Syntaxin_2"/>
    <property type="match status" value="1"/>
</dbReference>
<feature type="domain" description="T-SNARE coiled-coil homology" evidence="3">
    <location>
        <begin position="182"/>
        <end position="244"/>
    </location>
</feature>
<keyword evidence="1" id="KW-0653">Protein transport</keyword>
<dbReference type="PANTHER" id="PTHR19957:SF267">
    <property type="entry name" value="SYNTAXIN-22-LIKE"/>
    <property type="match status" value="1"/>
</dbReference>
<evidence type="ECO:0000259" key="3">
    <source>
        <dbReference type="PROSITE" id="PS50192"/>
    </source>
</evidence>
<keyword evidence="1" id="KW-0813">Transport</keyword>
<dbReference type="Gene3D" id="1.20.58.70">
    <property type="match status" value="1"/>
</dbReference>
<comment type="caution">
    <text evidence="4">The sequence shown here is derived from an EMBL/GenBank/DDBJ whole genome shotgun (WGS) entry which is preliminary data.</text>
</comment>
<dbReference type="Gene3D" id="1.20.5.110">
    <property type="match status" value="1"/>
</dbReference>
<proteinExistence type="predicted"/>
<feature type="region of interest" description="Disordered" evidence="2">
    <location>
        <begin position="245"/>
        <end position="282"/>
    </location>
</feature>
<protein>
    <submittedName>
        <fullName evidence="4">Syntaxin-21</fullName>
    </submittedName>
</protein>
<feature type="compositionally biased region" description="Basic and acidic residues" evidence="2">
    <location>
        <begin position="253"/>
        <end position="268"/>
    </location>
</feature>
<accession>A0A438EBM3</accession>
<evidence type="ECO:0000256" key="2">
    <source>
        <dbReference type="SAM" id="MobiDB-lite"/>
    </source>
</evidence>
<dbReference type="Proteomes" id="UP000288805">
    <property type="component" value="Unassembled WGS sequence"/>
</dbReference>
<dbReference type="GO" id="GO:0016020">
    <property type="term" value="C:membrane"/>
    <property type="evidence" value="ECO:0007669"/>
    <property type="project" value="InterPro"/>
</dbReference>
<dbReference type="GO" id="GO:0015031">
    <property type="term" value="P:protein transport"/>
    <property type="evidence" value="ECO:0007669"/>
    <property type="project" value="UniProtKB-KW"/>
</dbReference>
<dbReference type="SUPFAM" id="SSF58038">
    <property type="entry name" value="SNARE fusion complex"/>
    <property type="match status" value="1"/>
</dbReference>